<dbReference type="EMBL" id="LQYS01000120">
    <property type="protein sequence ID" value="KYD07070.1"/>
    <property type="molecule type" value="Genomic_DNA"/>
</dbReference>
<evidence type="ECO:0000259" key="1">
    <source>
        <dbReference type="Pfam" id="PF00149"/>
    </source>
</evidence>
<dbReference type="InterPro" id="IPR004843">
    <property type="entry name" value="Calcineurin-like_PHP"/>
</dbReference>
<dbReference type="GO" id="GO:0016787">
    <property type="term" value="F:hydrolase activity"/>
    <property type="evidence" value="ECO:0007669"/>
    <property type="project" value="InterPro"/>
</dbReference>
<sequence>MKRVAALYDIHGNGFALQAVIEELEKRSVDTVVIGGDGDVVWGPQPRAVMDRLQTLQETMKVYFIRGNADREVYEYSQGVFTASPMIDDVNRWCIEQLSKE</sequence>
<protein>
    <recommendedName>
        <fullName evidence="1">Calcineurin-like phosphoesterase domain-containing protein</fullName>
    </recommendedName>
</protein>
<evidence type="ECO:0000313" key="2">
    <source>
        <dbReference type="EMBL" id="KYD07070.1"/>
    </source>
</evidence>
<gene>
    <name evidence="2" type="ORF">B4119_0982</name>
</gene>
<dbReference type="eggNOG" id="COG0639">
    <property type="taxonomic scope" value="Bacteria"/>
</dbReference>
<dbReference type="RefSeq" id="WP_061580190.1">
    <property type="nucleotide sequence ID" value="NZ_LQYS01000120.1"/>
</dbReference>
<dbReference type="Proteomes" id="UP000075455">
    <property type="component" value="Unassembled WGS sequence"/>
</dbReference>
<accession>A0A150L438</accession>
<dbReference type="InterPro" id="IPR029052">
    <property type="entry name" value="Metallo-depent_PP-like"/>
</dbReference>
<dbReference type="SUPFAM" id="SSF56300">
    <property type="entry name" value="Metallo-dependent phosphatases"/>
    <property type="match status" value="1"/>
</dbReference>
<organism evidence="2 3">
    <name type="scientific">Saccharococcus caldoxylosilyticus</name>
    <dbReference type="NCBI Taxonomy" id="81408"/>
    <lineage>
        <taxon>Bacteria</taxon>
        <taxon>Bacillati</taxon>
        <taxon>Bacillota</taxon>
        <taxon>Bacilli</taxon>
        <taxon>Bacillales</taxon>
        <taxon>Anoxybacillaceae</taxon>
        <taxon>Saccharococcus</taxon>
    </lineage>
</organism>
<feature type="domain" description="Calcineurin-like phosphoesterase" evidence="1">
    <location>
        <begin position="5"/>
        <end position="88"/>
    </location>
</feature>
<dbReference type="AlphaFoldDB" id="A0A150L438"/>
<evidence type="ECO:0000313" key="3">
    <source>
        <dbReference type="Proteomes" id="UP000075455"/>
    </source>
</evidence>
<reference evidence="2 3" key="1">
    <citation type="submission" date="2016-01" db="EMBL/GenBank/DDBJ databases">
        <title>Draft Genome Sequences of Seven Thermophilic Sporeformers Isolated from Foods.</title>
        <authorList>
            <person name="Berendsen E.M."/>
            <person name="Wells-Bennik M.H."/>
            <person name="Krawcyk A.O."/>
            <person name="De Jong A."/>
            <person name="Holsappel S."/>
            <person name="Eijlander R.T."/>
            <person name="Kuipers O.P."/>
        </authorList>
    </citation>
    <scope>NUCLEOTIDE SEQUENCE [LARGE SCALE GENOMIC DNA]</scope>
    <source>
        <strain evidence="2 3">B4119</strain>
    </source>
</reference>
<dbReference type="Gene3D" id="3.60.21.10">
    <property type="match status" value="1"/>
</dbReference>
<dbReference type="STRING" id="81408.B4119_0982"/>
<comment type="caution">
    <text evidence="2">The sequence shown here is derived from an EMBL/GenBank/DDBJ whole genome shotgun (WGS) entry which is preliminary data.</text>
</comment>
<proteinExistence type="predicted"/>
<name>A0A150L438_9BACL</name>
<dbReference type="Pfam" id="PF00149">
    <property type="entry name" value="Metallophos"/>
    <property type="match status" value="1"/>
</dbReference>
<dbReference type="PATRIC" id="fig|81408.3.peg.1460"/>